<proteinExistence type="predicted"/>
<dbReference type="EMBL" id="FRBK01000026">
    <property type="protein sequence ID" value="SHN24602.1"/>
    <property type="molecule type" value="Genomic_DNA"/>
</dbReference>
<protein>
    <submittedName>
        <fullName evidence="1">Uncharacterized protein</fullName>
    </submittedName>
</protein>
<organism evidence="1 2">
    <name type="scientific">Streptomyces yunnanensis</name>
    <dbReference type="NCBI Taxonomy" id="156453"/>
    <lineage>
        <taxon>Bacteria</taxon>
        <taxon>Bacillati</taxon>
        <taxon>Actinomycetota</taxon>
        <taxon>Actinomycetes</taxon>
        <taxon>Kitasatosporales</taxon>
        <taxon>Streptomycetaceae</taxon>
        <taxon>Streptomyces</taxon>
    </lineage>
</organism>
<reference evidence="2" key="1">
    <citation type="submission" date="2016-11" db="EMBL/GenBank/DDBJ databases">
        <authorList>
            <person name="Jaros S."/>
            <person name="Januszkiewicz K."/>
            <person name="Wedrychowicz H."/>
        </authorList>
    </citation>
    <scope>NUCLEOTIDE SEQUENCE [LARGE SCALE GENOMIC DNA]</scope>
    <source>
        <strain evidence="2">CGMCC 4.3555</strain>
    </source>
</reference>
<dbReference type="AlphaFoldDB" id="A0A9X8N7U8"/>
<sequence length="116" mass="12384">MNCEICAMWNDMDGNQILRKARFVGQWGDGKTLLLCAGCKASGAGRGNGNPIPINDYQETVMATRGVSLVKLTKPAVPQPTEAVLELRRLRNQASLGLSKNDTQALRTAIALSAAA</sequence>
<accession>A0A9X8N7U8</accession>
<name>A0A9X8N7U8_9ACTN</name>
<dbReference type="RefSeq" id="WP_143179765.1">
    <property type="nucleotide sequence ID" value="NZ_FRBK01000026.1"/>
</dbReference>
<evidence type="ECO:0000313" key="2">
    <source>
        <dbReference type="Proteomes" id="UP000184388"/>
    </source>
</evidence>
<evidence type="ECO:0000313" key="1">
    <source>
        <dbReference type="EMBL" id="SHN24602.1"/>
    </source>
</evidence>
<gene>
    <name evidence="1" type="ORF">SAMN05216268_126118</name>
</gene>
<dbReference type="Proteomes" id="UP000184388">
    <property type="component" value="Unassembled WGS sequence"/>
</dbReference>
<comment type="caution">
    <text evidence="1">The sequence shown here is derived from an EMBL/GenBank/DDBJ whole genome shotgun (WGS) entry which is preliminary data.</text>
</comment>